<keyword evidence="3" id="KW-1185">Reference proteome</keyword>
<protein>
    <submittedName>
        <fullName evidence="2">Uncharacterized protein</fullName>
    </submittedName>
</protein>
<sequence>MTDFPTGEGETGGVQQVFLLEDNAGGGLILSADSMQRLPQWPEGVSELLGSVSAVLHALPALQAAGPGNAELGSRAEQYLEYVLAEAGRQLECCTGRLEVGSQVVYLGSGGSFVCGPVPWTQPRPLSASRLAPPTAMREGTAAPELTYDDPSEQLLGWERAR</sequence>
<dbReference type="Proteomes" id="UP001589733">
    <property type="component" value="Unassembled WGS sequence"/>
</dbReference>
<organism evidence="2 3">
    <name type="scientific">Deinococcus oregonensis</name>
    <dbReference type="NCBI Taxonomy" id="1805970"/>
    <lineage>
        <taxon>Bacteria</taxon>
        <taxon>Thermotogati</taxon>
        <taxon>Deinococcota</taxon>
        <taxon>Deinococci</taxon>
        <taxon>Deinococcales</taxon>
        <taxon>Deinococcaceae</taxon>
        <taxon>Deinococcus</taxon>
    </lineage>
</organism>
<name>A0ABV6B1E2_9DEIO</name>
<evidence type="ECO:0000313" key="2">
    <source>
        <dbReference type="EMBL" id="MFB9993571.1"/>
    </source>
</evidence>
<comment type="caution">
    <text evidence="2">The sequence shown here is derived from an EMBL/GenBank/DDBJ whole genome shotgun (WGS) entry which is preliminary data.</text>
</comment>
<dbReference type="RefSeq" id="WP_380012663.1">
    <property type="nucleotide sequence ID" value="NZ_JBHLYR010000051.1"/>
</dbReference>
<evidence type="ECO:0000313" key="3">
    <source>
        <dbReference type="Proteomes" id="UP001589733"/>
    </source>
</evidence>
<evidence type="ECO:0000256" key="1">
    <source>
        <dbReference type="SAM" id="MobiDB-lite"/>
    </source>
</evidence>
<gene>
    <name evidence="2" type="ORF">ACFFLM_16540</name>
</gene>
<feature type="region of interest" description="Disordered" evidence="1">
    <location>
        <begin position="126"/>
        <end position="162"/>
    </location>
</feature>
<accession>A0ABV6B1E2</accession>
<proteinExistence type="predicted"/>
<reference evidence="2 3" key="1">
    <citation type="submission" date="2024-09" db="EMBL/GenBank/DDBJ databases">
        <authorList>
            <person name="Sun Q."/>
            <person name="Mori K."/>
        </authorList>
    </citation>
    <scope>NUCLEOTIDE SEQUENCE [LARGE SCALE GENOMIC DNA]</scope>
    <source>
        <strain evidence="2 3">JCM 13503</strain>
    </source>
</reference>
<dbReference type="EMBL" id="JBHLYR010000051">
    <property type="protein sequence ID" value="MFB9993571.1"/>
    <property type="molecule type" value="Genomic_DNA"/>
</dbReference>